<accession>A0A0B1NZ73</accession>
<keyword evidence="3" id="KW-1185">Reference proteome</keyword>
<dbReference type="AlphaFoldDB" id="A0A0B1NZ73"/>
<evidence type="ECO:0000313" key="2">
    <source>
        <dbReference type="EMBL" id="KHJ30300.1"/>
    </source>
</evidence>
<proteinExistence type="predicted"/>
<evidence type="ECO:0000256" key="1">
    <source>
        <dbReference type="SAM" id="MobiDB-lite"/>
    </source>
</evidence>
<evidence type="ECO:0000313" key="3">
    <source>
        <dbReference type="Proteomes" id="UP000030854"/>
    </source>
</evidence>
<name>A0A0B1NZ73_UNCNE</name>
<dbReference type="EMBL" id="JNVN01004545">
    <property type="protein sequence ID" value="KHJ30300.1"/>
    <property type="molecule type" value="Genomic_DNA"/>
</dbReference>
<dbReference type="Proteomes" id="UP000030854">
    <property type="component" value="Unassembled WGS sequence"/>
</dbReference>
<dbReference type="HOGENOM" id="CLU_2005593_0_0_1"/>
<sequence length="124" mass="13403">MLISDNDFEPICLQGKMIIDSNDDSGEKKESENTSEDSASEFKTSFAGDGVIITSDRNGRIIAKVEDEESVLLDSHFKPLMARARVGSVQAGVNINNAVSTGRLRGPRFSIAGTLIALIIYVLL</sequence>
<protein>
    <submittedName>
        <fullName evidence="2">Uncharacterized protein</fullName>
    </submittedName>
</protein>
<gene>
    <name evidence="2" type="ORF">EV44_g3051</name>
</gene>
<organism evidence="2 3">
    <name type="scientific">Uncinula necator</name>
    <name type="common">Grape powdery mildew</name>
    <dbReference type="NCBI Taxonomy" id="52586"/>
    <lineage>
        <taxon>Eukaryota</taxon>
        <taxon>Fungi</taxon>
        <taxon>Dikarya</taxon>
        <taxon>Ascomycota</taxon>
        <taxon>Pezizomycotina</taxon>
        <taxon>Leotiomycetes</taxon>
        <taxon>Erysiphales</taxon>
        <taxon>Erysiphaceae</taxon>
        <taxon>Erysiphe</taxon>
    </lineage>
</organism>
<comment type="caution">
    <text evidence="2">The sequence shown here is derived from an EMBL/GenBank/DDBJ whole genome shotgun (WGS) entry which is preliminary data.</text>
</comment>
<feature type="region of interest" description="Disordered" evidence="1">
    <location>
        <begin position="19"/>
        <end position="41"/>
    </location>
</feature>
<reference evidence="2 3" key="1">
    <citation type="journal article" date="2014" name="BMC Genomics">
        <title>Adaptive genomic structural variation in the grape powdery mildew pathogen, Erysiphe necator.</title>
        <authorList>
            <person name="Jones L."/>
            <person name="Riaz S."/>
            <person name="Morales-Cruz A."/>
            <person name="Amrine K.C."/>
            <person name="McGuire B."/>
            <person name="Gubler W.D."/>
            <person name="Walker M.A."/>
            <person name="Cantu D."/>
        </authorList>
    </citation>
    <scope>NUCLEOTIDE SEQUENCE [LARGE SCALE GENOMIC DNA]</scope>
    <source>
        <strain evidence="3">c</strain>
    </source>
</reference>